<dbReference type="InterPro" id="IPR042121">
    <property type="entry name" value="MutL_C_regsub"/>
</dbReference>
<dbReference type="GO" id="GO:0005524">
    <property type="term" value="F:ATP binding"/>
    <property type="evidence" value="ECO:0007669"/>
    <property type="project" value="InterPro"/>
</dbReference>
<dbReference type="Gene3D" id="3.30.1370.100">
    <property type="entry name" value="MutL, C-terminal domain, regulatory subdomain"/>
    <property type="match status" value="1"/>
</dbReference>
<dbReference type="GO" id="GO:0016887">
    <property type="term" value="F:ATP hydrolysis activity"/>
    <property type="evidence" value="ECO:0007669"/>
    <property type="project" value="InterPro"/>
</dbReference>
<dbReference type="Pfam" id="PF13589">
    <property type="entry name" value="HATPase_c_3"/>
    <property type="match status" value="1"/>
</dbReference>
<dbReference type="SMART" id="SM01340">
    <property type="entry name" value="DNA_mis_repair"/>
    <property type="match status" value="1"/>
</dbReference>
<dbReference type="CDD" id="cd00782">
    <property type="entry name" value="MutL_Trans"/>
    <property type="match status" value="1"/>
</dbReference>
<dbReference type="GO" id="GO:0030983">
    <property type="term" value="F:mismatched DNA binding"/>
    <property type="evidence" value="ECO:0007669"/>
    <property type="project" value="InterPro"/>
</dbReference>
<keyword evidence="2" id="KW-0227">DNA damage</keyword>
<evidence type="ECO:0000259" key="3">
    <source>
        <dbReference type="SMART" id="SM01340"/>
    </source>
</evidence>
<dbReference type="SUPFAM" id="SSF55874">
    <property type="entry name" value="ATPase domain of HSP90 chaperone/DNA topoisomerase II/histidine kinase"/>
    <property type="match status" value="1"/>
</dbReference>
<dbReference type="InterPro" id="IPR038973">
    <property type="entry name" value="MutL/Mlh/Pms-like"/>
</dbReference>
<comment type="similarity">
    <text evidence="1">Belongs to the DNA mismatch repair MutL/HexB family.</text>
</comment>
<dbReference type="GO" id="GO:0032300">
    <property type="term" value="C:mismatch repair complex"/>
    <property type="evidence" value="ECO:0007669"/>
    <property type="project" value="InterPro"/>
</dbReference>
<proteinExistence type="inferred from homology"/>
<dbReference type="AlphaFoldDB" id="A0A1Y1Z1X8"/>
<evidence type="ECO:0000256" key="2">
    <source>
        <dbReference type="ARBA" id="ARBA00022763"/>
    </source>
</evidence>
<dbReference type="InterPro" id="IPR036890">
    <property type="entry name" value="HATPase_C_sf"/>
</dbReference>
<keyword evidence="5" id="KW-1185">Reference proteome</keyword>
<dbReference type="Pfam" id="PF01119">
    <property type="entry name" value="DNA_mis_repair"/>
    <property type="match status" value="1"/>
</dbReference>
<protein>
    <recommendedName>
        <fullName evidence="3">DNA mismatch repair protein S5 domain-containing protein</fullName>
    </recommendedName>
</protein>
<dbReference type="InParanoid" id="A0A1Y1Z1X8"/>
<organism evidence="4 5">
    <name type="scientific">Basidiobolus meristosporus CBS 931.73</name>
    <dbReference type="NCBI Taxonomy" id="1314790"/>
    <lineage>
        <taxon>Eukaryota</taxon>
        <taxon>Fungi</taxon>
        <taxon>Fungi incertae sedis</taxon>
        <taxon>Zoopagomycota</taxon>
        <taxon>Entomophthoromycotina</taxon>
        <taxon>Basidiobolomycetes</taxon>
        <taxon>Basidiobolales</taxon>
        <taxon>Basidiobolaceae</taxon>
        <taxon>Basidiobolus</taxon>
    </lineage>
</organism>
<dbReference type="Gene3D" id="3.30.565.10">
    <property type="entry name" value="Histidine kinase-like ATPase, C-terminal domain"/>
    <property type="match status" value="1"/>
</dbReference>
<dbReference type="GO" id="GO:0006298">
    <property type="term" value="P:mismatch repair"/>
    <property type="evidence" value="ECO:0007669"/>
    <property type="project" value="InterPro"/>
</dbReference>
<evidence type="ECO:0000313" key="4">
    <source>
        <dbReference type="EMBL" id="ORY04176.1"/>
    </source>
</evidence>
<comment type="caution">
    <text evidence="4">The sequence shown here is derived from an EMBL/GenBank/DDBJ whole genome shotgun (WGS) entry which is preliminary data.</text>
</comment>
<dbReference type="InterPro" id="IPR013507">
    <property type="entry name" value="DNA_mismatch_S5_2-like"/>
</dbReference>
<reference evidence="4 5" key="1">
    <citation type="submission" date="2016-07" db="EMBL/GenBank/DDBJ databases">
        <title>Pervasive Adenine N6-methylation of Active Genes in Fungi.</title>
        <authorList>
            <consortium name="DOE Joint Genome Institute"/>
            <person name="Mondo S.J."/>
            <person name="Dannebaum R.O."/>
            <person name="Kuo R.C."/>
            <person name="Labutti K."/>
            <person name="Haridas S."/>
            <person name="Kuo A."/>
            <person name="Salamov A."/>
            <person name="Ahrendt S.R."/>
            <person name="Lipzen A."/>
            <person name="Sullivan W."/>
            <person name="Andreopoulos W.B."/>
            <person name="Clum A."/>
            <person name="Lindquist E."/>
            <person name="Daum C."/>
            <person name="Ramamoorthy G.K."/>
            <person name="Gryganskyi A."/>
            <person name="Culley D."/>
            <person name="Magnuson J.K."/>
            <person name="James T.Y."/>
            <person name="O'Malley M.A."/>
            <person name="Stajich J.E."/>
            <person name="Spatafora J.W."/>
            <person name="Visel A."/>
            <person name="Grigoriev I.V."/>
        </authorList>
    </citation>
    <scope>NUCLEOTIDE SEQUENCE [LARGE SCALE GENOMIC DNA]</scope>
    <source>
        <strain evidence="4 5">CBS 931.73</strain>
    </source>
</reference>
<dbReference type="PANTHER" id="PTHR10073:SF47">
    <property type="entry name" value="DNA MISMATCH REPAIR PROTEIN MLH3"/>
    <property type="match status" value="1"/>
</dbReference>
<dbReference type="InterPro" id="IPR014721">
    <property type="entry name" value="Ribsml_uS5_D2-typ_fold_subgr"/>
</dbReference>
<accession>A0A1Y1Z1X8</accession>
<dbReference type="GO" id="GO:0140664">
    <property type="term" value="F:ATP-dependent DNA damage sensor activity"/>
    <property type="evidence" value="ECO:0007669"/>
    <property type="project" value="InterPro"/>
</dbReference>
<dbReference type="PANTHER" id="PTHR10073">
    <property type="entry name" value="DNA MISMATCH REPAIR PROTEIN MLH, PMS, MUTL"/>
    <property type="match status" value="1"/>
</dbReference>
<dbReference type="InterPro" id="IPR042120">
    <property type="entry name" value="MutL_C_dimsub"/>
</dbReference>
<dbReference type="InterPro" id="IPR020568">
    <property type="entry name" value="Ribosomal_Su5_D2-typ_SF"/>
</dbReference>
<dbReference type="EMBL" id="MCFE01000038">
    <property type="protein sequence ID" value="ORY04176.1"/>
    <property type="molecule type" value="Genomic_DNA"/>
</dbReference>
<dbReference type="STRING" id="1314790.A0A1Y1Z1X8"/>
<gene>
    <name evidence="4" type="ORF">K493DRAFT_297127</name>
</gene>
<dbReference type="SUPFAM" id="SSF54211">
    <property type="entry name" value="Ribosomal protein S5 domain 2-like"/>
    <property type="match status" value="1"/>
</dbReference>
<name>A0A1Y1Z1X8_9FUNG</name>
<dbReference type="Proteomes" id="UP000193498">
    <property type="component" value="Unassembled WGS sequence"/>
</dbReference>
<dbReference type="Gene3D" id="3.30.1540.20">
    <property type="entry name" value="MutL, C-terminal domain, dimerisation subdomain"/>
    <property type="match status" value="1"/>
</dbReference>
<feature type="domain" description="DNA mismatch repair protein S5" evidence="3">
    <location>
        <begin position="143"/>
        <end position="300"/>
    </location>
</feature>
<sequence>MISKLDQQVVHQLRANLNINSVEQCLLELLQNSLDANANQIQITLDLERFYIRVEDNGAGIQPDDMKKLGQRYATSKCKSLEDLKAITTFGFRGEGKSSVHFYVWYNEVISRLALASISEFATIEISSLHKDYFDSYSCIIKISVIVRDSMQQRILTLEKVCISTNFGVISANYPSDQWPSVYDDSMATLEQRNINIYVGLEVFLISLRISTESPFEVLNKRVILANSLHSTINSLFASSNFGSQYPVYALQLHCSPSEYDICLDPTKSIVEFEIMIFMTNKDWDEIRSLFTELVTNFLKEYGLSRSKSTKESDVDGQNAIFQSRFFQKAEYKLIPRQDVQYHAADERIKLERLFQKVFTKISQTELIVETEILPFHIEIGLTPKEYDGLQEAQENFHRWGIKWKPVDEHDKIQPQTENTRAIFVSELPKCIANRCLNDFTTTRNMIKQHIHWLEENRWAVRLQPFSLSKAWAQNLTGCPQGFIEILNSQACRSSVLLH</sequence>
<dbReference type="Gene3D" id="3.30.230.10">
    <property type="match status" value="1"/>
</dbReference>
<evidence type="ECO:0000313" key="5">
    <source>
        <dbReference type="Proteomes" id="UP000193498"/>
    </source>
</evidence>
<evidence type="ECO:0000256" key="1">
    <source>
        <dbReference type="ARBA" id="ARBA00006082"/>
    </source>
</evidence>
<dbReference type="OrthoDB" id="429932at2759"/>